<evidence type="ECO:0000313" key="3">
    <source>
        <dbReference type="EMBL" id="NMP01557.1"/>
    </source>
</evidence>
<name>A0AAP6XYZ3_9GAMM</name>
<comment type="caution">
    <text evidence="3">The sequence shown here is derived from an EMBL/GenBank/DDBJ whole genome shotgun (WGS) entry which is preliminary data.</text>
</comment>
<dbReference type="RefSeq" id="WP_169043678.1">
    <property type="nucleotide sequence ID" value="NZ_JABBYB010000001.1"/>
</dbReference>
<reference evidence="3 4" key="1">
    <citation type="submission" date="2020-04" db="EMBL/GenBank/DDBJ databases">
        <title>Genome sequencing and assembly of Pseudoalteromonas arctica.</title>
        <authorList>
            <person name="Cook G.M."/>
        </authorList>
    </citation>
    <scope>NUCLEOTIDE SEQUENCE [LARGE SCALE GENOMIC DNA]</scope>
    <source>
        <strain evidence="3 4">NEC-BIFX-2020_001</strain>
    </source>
</reference>
<dbReference type="AlphaFoldDB" id="A0AAP6XYZ3"/>
<feature type="domain" description="DUF4062" evidence="2">
    <location>
        <begin position="9"/>
        <end position="90"/>
    </location>
</feature>
<accession>A0AAP6XYZ3</accession>
<feature type="coiled-coil region" evidence="1">
    <location>
        <begin position="172"/>
        <end position="206"/>
    </location>
</feature>
<dbReference type="Pfam" id="PF13271">
    <property type="entry name" value="DUF4062"/>
    <property type="match status" value="1"/>
</dbReference>
<dbReference type="Proteomes" id="UP000549590">
    <property type="component" value="Unassembled WGS sequence"/>
</dbReference>
<evidence type="ECO:0000256" key="1">
    <source>
        <dbReference type="SAM" id="Coils"/>
    </source>
</evidence>
<evidence type="ECO:0000259" key="2">
    <source>
        <dbReference type="Pfam" id="PF13271"/>
    </source>
</evidence>
<evidence type="ECO:0000313" key="4">
    <source>
        <dbReference type="Proteomes" id="UP000549590"/>
    </source>
</evidence>
<keyword evidence="1" id="KW-0175">Coiled coil</keyword>
<gene>
    <name evidence="3" type="ORF">HHE94_02295</name>
</gene>
<dbReference type="InterPro" id="IPR025139">
    <property type="entry name" value="DUF4062"/>
</dbReference>
<proteinExistence type="predicted"/>
<sequence length="349" mass="40116">MSNVNKKYQVFVSSTYVDLIPERQEIMNALLELDCIPAGMELFPAADEDQWSLIKGVIDECDYYIVVIGGRYGSLGPEGISYTEMEYRYAIETEKPVIAFLHKDPDSIPAKHTEQTEDGKSKLKEFRELSQQKVCKYWNTPSELGSVVSRSLIMLQKKHPGIGWVRGDQVASSEASSEILRLRRRIEELETEMASAQTEAPKGTEKLSQGDDIFTINCKFKSRKLDDYENYSWDWEIEATWNEIFYEMSPLMMHEASNIQLASRFGEFIRRRVNEVVPKAKSFEGHGYISSIEYEKSDFETSIVQLNALGLIAQNVKNRSVKDRGTYWTLAPYGQAIMNRLRAIRKEDH</sequence>
<dbReference type="EMBL" id="JABBYB010000001">
    <property type="protein sequence ID" value="NMP01557.1"/>
    <property type="molecule type" value="Genomic_DNA"/>
</dbReference>
<organism evidence="3 4">
    <name type="scientific">Pseudoalteromonas arctica</name>
    <dbReference type="NCBI Taxonomy" id="394751"/>
    <lineage>
        <taxon>Bacteria</taxon>
        <taxon>Pseudomonadati</taxon>
        <taxon>Pseudomonadota</taxon>
        <taxon>Gammaproteobacteria</taxon>
        <taxon>Alteromonadales</taxon>
        <taxon>Pseudoalteromonadaceae</taxon>
        <taxon>Pseudoalteromonas</taxon>
    </lineage>
</organism>
<protein>
    <submittedName>
        <fullName evidence="3">DUF4062 domain-containing protein</fullName>
    </submittedName>
</protein>